<dbReference type="AlphaFoldDB" id="A0A937R4H8"/>
<gene>
    <name evidence="1" type="ORF">I7412_00190</name>
</gene>
<accession>A0A937R4H8</accession>
<organism evidence="1 2">
    <name type="scientific">Frankia nepalensis</name>
    <dbReference type="NCBI Taxonomy" id="1836974"/>
    <lineage>
        <taxon>Bacteria</taxon>
        <taxon>Bacillati</taxon>
        <taxon>Actinomycetota</taxon>
        <taxon>Actinomycetes</taxon>
        <taxon>Frankiales</taxon>
        <taxon>Frankiaceae</taxon>
        <taxon>Frankia</taxon>
    </lineage>
</organism>
<evidence type="ECO:0000313" key="1">
    <source>
        <dbReference type="EMBL" id="MBL7625623.1"/>
    </source>
</evidence>
<reference evidence="1" key="1">
    <citation type="submission" date="2020-12" db="EMBL/GenBank/DDBJ databases">
        <title>Genomic characterization of non-nitrogen-fixing Frankia strains.</title>
        <authorList>
            <person name="Carlos-Shanley C."/>
            <person name="Guerra T."/>
            <person name="Hahn D."/>
        </authorList>
    </citation>
    <scope>NUCLEOTIDE SEQUENCE</scope>
    <source>
        <strain evidence="1">CN6</strain>
    </source>
</reference>
<dbReference type="RefSeq" id="WP_203005569.1">
    <property type="nucleotide sequence ID" value="NZ_JADWYU010000244.1"/>
</dbReference>
<evidence type="ECO:0008006" key="3">
    <source>
        <dbReference type="Google" id="ProtNLM"/>
    </source>
</evidence>
<proteinExistence type="predicted"/>
<sequence>MPTFATPKPISVLVELQLGDVRLVADERADTVVEVAPANDASESDGRAAEQVRVEYADGVLLVRAAKPRGRARFTRGGSVALSIGLPAGSNVRARTELGQIDFDGPLGDCEIKTGFGHVRVDRAEALRVGTGMGEVTIGRSAGRTEVTTGSGTIRISDIGGTGVVKNSNGSVWVGEAGGDLRLKSANGEISVDRAGGAVEAKTANGEVRVGEVARGTAVLETAAGGIEIGIRAGTAARLDVTTRFGVVRNSLGVVDSPEPSDETATVYARTAVGNIVIRRSTSAAPATAL</sequence>
<keyword evidence="2" id="KW-1185">Reference proteome</keyword>
<name>A0A937R4H8_9ACTN</name>
<comment type="caution">
    <text evidence="1">The sequence shown here is derived from an EMBL/GenBank/DDBJ whole genome shotgun (WGS) entry which is preliminary data.</text>
</comment>
<dbReference type="Proteomes" id="UP000604475">
    <property type="component" value="Unassembled WGS sequence"/>
</dbReference>
<dbReference type="EMBL" id="JAEACQ010000007">
    <property type="protein sequence ID" value="MBL7625623.1"/>
    <property type="molecule type" value="Genomic_DNA"/>
</dbReference>
<evidence type="ECO:0000313" key="2">
    <source>
        <dbReference type="Proteomes" id="UP000604475"/>
    </source>
</evidence>
<protein>
    <recommendedName>
        <fullName evidence="3">Adhesin domain-containing protein</fullName>
    </recommendedName>
</protein>